<evidence type="ECO:0000256" key="7">
    <source>
        <dbReference type="SAM" id="Phobius"/>
    </source>
</evidence>
<gene>
    <name evidence="9" type="ORF">GP475_01715</name>
</gene>
<evidence type="ECO:0000256" key="6">
    <source>
        <dbReference type="SAM" id="MobiDB-lite"/>
    </source>
</evidence>
<keyword evidence="5" id="KW-0676">Redox-active center</keyword>
<protein>
    <submittedName>
        <fullName evidence="9">Thioredoxin domain-containing protein</fullName>
    </submittedName>
</protein>
<dbReference type="SUPFAM" id="SSF52833">
    <property type="entry name" value="Thioredoxin-like"/>
    <property type="match status" value="1"/>
</dbReference>
<accession>A0A7H0SLR2</accession>
<organism evidence="9 10">
    <name type="scientific">Corynebacterium poyangense</name>
    <dbReference type="NCBI Taxonomy" id="2684405"/>
    <lineage>
        <taxon>Bacteria</taxon>
        <taxon>Bacillati</taxon>
        <taxon>Actinomycetota</taxon>
        <taxon>Actinomycetes</taxon>
        <taxon>Mycobacteriales</taxon>
        <taxon>Corynebacteriaceae</taxon>
        <taxon>Corynebacterium</taxon>
    </lineage>
</organism>
<keyword evidence="3" id="KW-0560">Oxidoreductase</keyword>
<dbReference type="PANTHER" id="PTHR13887:SF14">
    <property type="entry name" value="DISULFIDE BOND FORMATION PROTEIN D"/>
    <property type="match status" value="1"/>
</dbReference>
<keyword evidence="7" id="KW-0472">Membrane</keyword>
<proteinExistence type="inferred from homology"/>
<keyword evidence="4" id="KW-1015">Disulfide bond</keyword>
<keyword evidence="2" id="KW-0732">Signal</keyword>
<reference evidence="9 10" key="1">
    <citation type="submission" date="2019-12" db="EMBL/GenBank/DDBJ databases">
        <title>Corynebacterium sp. nov., isolated from feces of the Anser Albifrons in China.</title>
        <authorList>
            <person name="Liu Q."/>
        </authorList>
    </citation>
    <scope>NUCLEOTIDE SEQUENCE [LARGE SCALE GENOMIC DNA]</scope>
    <source>
        <strain evidence="9 10">4H37-19</strain>
    </source>
</reference>
<keyword evidence="10" id="KW-1185">Reference proteome</keyword>
<feature type="region of interest" description="Disordered" evidence="6">
    <location>
        <begin position="1"/>
        <end position="36"/>
    </location>
</feature>
<dbReference type="Pfam" id="PF13462">
    <property type="entry name" value="Thioredoxin_4"/>
    <property type="match status" value="1"/>
</dbReference>
<dbReference type="PROSITE" id="PS51352">
    <property type="entry name" value="THIOREDOXIN_2"/>
    <property type="match status" value="1"/>
</dbReference>
<dbReference type="EMBL" id="CP046884">
    <property type="protein sequence ID" value="QNQ89487.1"/>
    <property type="molecule type" value="Genomic_DNA"/>
</dbReference>
<keyword evidence="7" id="KW-1133">Transmembrane helix</keyword>
<dbReference type="GO" id="GO:0016491">
    <property type="term" value="F:oxidoreductase activity"/>
    <property type="evidence" value="ECO:0007669"/>
    <property type="project" value="UniProtKB-KW"/>
</dbReference>
<keyword evidence="7" id="KW-0812">Transmembrane</keyword>
<name>A0A7H0SLR2_9CORY</name>
<sequence length="309" mass="33146">MSHRDDSPDLNNVSDTHGLATADQSPTAGVSAPPSSRSWKAIPAIAWLCAAVLIAVAAVGGYVLGHQTATPTTQELAARAHAGKITNVPRPQSDGSYDATISGPGREPEDSSDVLSVHRRNSADPLSIGALDAPVVISEYSDFYCPYCQHFNEETEPLIIKDYVNKGLVRLEWNDVPAHGDNSIAAAKAARAAAAQNKFFEYKNALFKKTSDEEGNQRELSIDDFVEIAKEVRVPNLEKFRADATSKEFDDVLANAQQQAASIGVTGTPSFYVGTKFIGGAQPYEQFQAVITQELAKVASGEVKVPEVK</sequence>
<evidence type="ECO:0000256" key="5">
    <source>
        <dbReference type="ARBA" id="ARBA00023284"/>
    </source>
</evidence>
<feature type="region of interest" description="Disordered" evidence="6">
    <location>
        <begin position="83"/>
        <end position="112"/>
    </location>
</feature>
<evidence type="ECO:0000313" key="9">
    <source>
        <dbReference type="EMBL" id="QNQ89487.1"/>
    </source>
</evidence>
<evidence type="ECO:0000256" key="2">
    <source>
        <dbReference type="ARBA" id="ARBA00022729"/>
    </source>
</evidence>
<comment type="similarity">
    <text evidence="1">Belongs to the thioredoxin family. DsbA subfamily.</text>
</comment>
<feature type="compositionally biased region" description="Polar residues" evidence="6">
    <location>
        <begin position="22"/>
        <end position="36"/>
    </location>
</feature>
<evidence type="ECO:0000259" key="8">
    <source>
        <dbReference type="PROSITE" id="PS51352"/>
    </source>
</evidence>
<dbReference type="InterPro" id="IPR012336">
    <property type="entry name" value="Thioredoxin-like_fold"/>
</dbReference>
<evidence type="ECO:0000313" key="10">
    <source>
        <dbReference type="Proteomes" id="UP000516320"/>
    </source>
</evidence>
<feature type="transmembrane region" description="Helical" evidence="7">
    <location>
        <begin position="44"/>
        <end position="64"/>
    </location>
</feature>
<evidence type="ECO:0000256" key="4">
    <source>
        <dbReference type="ARBA" id="ARBA00023157"/>
    </source>
</evidence>
<dbReference type="InterPro" id="IPR013766">
    <property type="entry name" value="Thioredoxin_domain"/>
</dbReference>
<evidence type="ECO:0000256" key="1">
    <source>
        <dbReference type="ARBA" id="ARBA00005791"/>
    </source>
</evidence>
<dbReference type="Proteomes" id="UP000516320">
    <property type="component" value="Chromosome"/>
</dbReference>
<evidence type="ECO:0000256" key="3">
    <source>
        <dbReference type="ARBA" id="ARBA00023002"/>
    </source>
</evidence>
<dbReference type="AlphaFoldDB" id="A0A7H0SLR2"/>
<dbReference type="InterPro" id="IPR036249">
    <property type="entry name" value="Thioredoxin-like_sf"/>
</dbReference>
<dbReference type="PANTHER" id="PTHR13887">
    <property type="entry name" value="GLUTATHIONE S-TRANSFERASE KAPPA"/>
    <property type="match status" value="1"/>
</dbReference>
<dbReference type="RefSeq" id="WP_187974942.1">
    <property type="nucleotide sequence ID" value="NZ_CP046884.1"/>
</dbReference>
<dbReference type="KEGG" id="cpoy:GP475_01715"/>
<feature type="domain" description="Thioredoxin" evidence="8">
    <location>
        <begin position="86"/>
        <end position="296"/>
    </location>
</feature>
<dbReference type="Gene3D" id="3.40.30.10">
    <property type="entry name" value="Glutaredoxin"/>
    <property type="match status" value="1"/>
</dbReference>